<comment type="caution">
    <text evidence="2">The sequence shown here is derived from an EMBL/GenBank/DDBJ whole genome shotgun (WGS) entry which is preliminary data.</text>
</comment>
<dbReference type="EMBL" id="JFHD01000004">
    <property type="protein sequence ID" value="KDR31984.1"/>
    <property type="molecule type" value="Genomic_DNA"/>
</dbReference>
<feature type="compositionally biased region" description="Basic and acidic residues" evidence="1">
    <location>
        <begin position="63"/>
        <end position="74"/>
    </location>
</feature>
<evidence type="ECO:0000313" key="2">
    <source>
        <dbReference type="EMBL" id="KDR31984.1"/>
    </source>
</evidence>
<evidence type="ECO:0000313" key="3">
    <source>
        <dbReference type="Proteomes" id="UP000027451"/>
    </source>
</evidence>
<reference evidence="2 3" key="1">
    <citation type="submission" date="2014-03" db="EMBL/GenBank/DDBJ databases">
        <title>Draft Genome Sequences of Four Burkholderia Strains.</title>
        <authorList>
            <person name="Liu X.Y."/>
            <person name="Li C.X."/>
            <person name="Xu J.H."/>
        </authorList>
    </citation>
    <scope>NUCLEOTIDE SEQUENCE [LARGE SCALE GENOMIC DNA]</scope>
    <source>
        <strain evidence="2 3">OP-1</strain>
    </source>
</reference>
<evidence type="ECO:0000256" key="1">
    <source>
        <dbReference type="SAM" id="MobiDB-lite"/>
    </source>
</evidence>
<keyword evidence="3" id="KW-1185">Reference proteome</keyword>
<gene>
    <name evidence="2" type="ORF">BG60_25360</name>
</gene>
<dbReference type="RefSeq" id="WP_008345556.1">
    <property type="nucleotide sequence ID" value="NZ_CADFFU010000011.1"/>
</dbReference>
<sequence length="184" mass="19300">MQNAEGNPTQAQQNEMAAKSPAKTPATGTASPDAATQAAEFGRDRNAGSAEPGQRNDPSPLPDIDHASIARDSGDPVQRANSRIVGVDSQGMGSTDDTVDADAKSIEARRDLSGWHDNVITSNATLENNVPAPAAGLGGIDSRVTGNLPSILPKPGYRVVVTETVYAEERNGSRASHVFRLERE</sequence>
<dbReference type="Pfam" id="PF11448">
    <property type="entry name" value="DUF3005"/>
    <property type="match status" value="1"/>
</dbReference>
<dbReference type="OrthoDB" id="9016785at2"/>
<protein>
    <submittedName>
        <fullName evidence="2">2-oxoglutarate dehydrogenase</fullName>
    </submittedName>
</protein>
<feature type="region of interest" description="Disordered" evidence="1">
    <location>
        <begin position="1"/>
        <end position="98"/>
    </location>
</feature>
<dbReference type="InterPro" id="IPR021551">
    <property type="entry name" value="DUF3005"/>
</dbReference>
<dbReference type="AlphaFoldDB" id="A0A656QRA3"/>
<dbReference type="Proteomes" id="UP000027451">
    <property type="component" value="Unassembled WGS sequence"/>
</dbReference>
<name>A0A656QRA3_9BURK</name>
<organism evidence="2 3">
    <name type="scientific">Caballeronia zhejiangensis</name>
    <dbReference type="NCBI Taxonomy" id="871203"/>
    <lineage>
        <taxon>Bacteria</taxon>
        <taxon>Pseudomonadati</taxon>
        <taxon>Pseudomonadota</taxon>
        <taxon>Betaproteobacteria</taxon>
        <taxon>Burkholderiales</taxon>
        <taxon>Burkholderiaceae</taxon>
        <taxon>Caballeronia</taxon>
    </lineage>
</organism>
<feature type="compositionally biased region" description="Polar residues" evidence="1">
    <location>
        <begin position="1"/>
        <end position="15"/>
    </location>
</feature>
<proteinExistence type="predicted"/>
<accession>A0A656QRA3</accession>